<dbReference type="RefSeq" id="XP_007905470.1">
    <property type="nucleotide sequence ID" value="XM_007907279.2"/>
</dbReference>
<dbReference type="GeneTree" id="ENSGT00520000060291"/>
<reference evidence="4" key="1">
    <citation type="journal article" date="2006" name="Science">
        <title>Ancient noncoding elements conserved in the human genome.</title>
        <authorList>
            <person name="Venkatesh B."/>
            <person name="Kirkness E.F."/>
            <person name="Loh Y.H."/>
            <person name="Halpern A.L."/>
            <person name="Lee A.P."/>
            <person name="Johnson J."/>
            <person name="Dandona N."/>
            <person name="Viswanathan L.D."/>
            <person name="Tay A."/>
            <person name="Venter J.C."/>
            <person name="Strausberg R.L."/>
            <person name="Brenner S."/>
        </authorList>
    </citation>
    <scope>NUCLEOTIDE SEQUENCE [LARGE SCALE GENOMIC DNA]</scope>
</reference>
<dbReference type="OMA" id="SRWENSH"/>
<dbReference type="Proteomes" id="UP000314986">
    <property type="component" value="Unassembled WGS sequence"/>
</dbReference>
<dbReference type="InterPro" id="IPR031744">
    <property type="entry name" value="SMIM1"/>
</dbReference>
<evidence type="ECO:0000313" key="2">
    <source>
        <dbReference type="EMBL" id="AFP08141.1"/>
    </source>
</evidence>
<dbReference type="PANTHER" id="PTHR38503">
    <property type="entry name" value="SMALL INTEGRAL MEMBRANE PROTEIN 1"/>
    <property type="match status" value="1"/>
</dbReference>
<dbReference type="Pfam" id="PF15875">
    <property type="entry name" value="DUF4731"/>
    <property type="match status" value="1"/>
</dbReference>
<keyword evidence="1" id="KW-1133">Transmembrane helix</keyword>
<name>V9L9C4_CALMI</name>
<protein>
    <submittedName>
        <fullName evidence="3">Small integral membrane protein 1 (Vel blood group)</fullName>
    </submittedName>
</protein>
<dbReference type="EMBL" id="JW875624">
    <property type="protein sequence ID" value="AFP08141.1"/>
    <property type="molecule type" value="mRNA"/>
</dbReference>
<accession>V9L9C4</accession>
<feature type="transmembrane region" description="Helical" evidence="1">
    <location>
        <begin position="47"/>
        <end position="72"/>
    </location>
</feature>
<evidence type="ECO:0000313" key="3">
    <source>
        <dbReference type="Ensembl" id="ENSCMIP00000017439.1"/>
    </source>
</evidence>
<keyword evidence="1" id="KW-0812">Transmembrane</keyword>
<dbReference type="PANTHER" id="PTHR38503:SF1">
    <property type="entry name" value="SMALL INTEGRAL MEMBRANE PROTEIN 1"/>
    <property type="match status" value="1"/>
</dbReference>
<dbReference type="AlphaFoldDB" id="V9L9C4"/>
<evidence type="ECO:0000313" key="4">
    <source>
        <dbReference type="Proteomes" id="UP000314986"/>
    </source>
</evidence>
<sequence length="76" mass="8709">MQSQETEVQYSRWNENSHDQVTIGISPIAASGYRKIYNRFCTGKVGIALKVLGGIITFWIIFMIGYVTGYYVHRCK</sequence>
<keyword evidence="4" id="KW-1185">Reference proteome</keyword>
<proteinExistence type="evidence at transcript level"/>
<dbReference type="GeneID" id="103187671"/>
<gene>
    <name evidence="3" type="primary">smim1</name>
</gene>
<dbReference type="OrthoDB" id="8633453at2759"/>
<keyword evidence="1" id="KW-0472">Membrane</keyword>
<reference evidence="4" key="2">
    <citation type="journal article" date="2007" name="PLoS Biol.">
        <title>Survey sequencing and comparative analysis of the elephant shark (Callorhinchus milii) genome.</title>
        <authorList>
            <person name="Venkatesh B."/>
            <person name="Kirkness E.F."/>
            <person name="Loh Y.H."/>
            <person name="Halpern A.L."/>
            <person name="Lee A.P."/>
            <person name="Johnson J."/>
            <person name="Dandona N."/>
            <person name="Viswanathan L.D."/>
            <person name="Tay A."/>
            <person name="Venter J.C."/>
            <person name="Strausberg R.L."/>
            <person name="Brenner S."/>
        </authorList>
    </citation>
    <scope>NUCLEOTIDE SEQUENCE [LARGE SCALE GENOMIC DNA]</scope>
</reference>
<dbReference type="CTD" id="388588"/>
<evidence type="ECO:0000256" key="1">
    <source>
        <dbReference type="SAM" id="Phobius"/>
    </source>
</evidence>
<reference evidence="2 4" key="3">
    <citation type="journal article" date="2014" name="Nature">
        <title>Elephant shark genome provides unique insights into gnathostome evolution.</title>
        <authorList>
            <consortium name="International Elephant Shark Genome Sequencing Consortium"/>
            <person name="Venkatesh B."/>
            <person name="Lee A.P."/>
            <person name="Ravi V."/>
            <person name="Maurya A.K."/>
            <person name="Lian M.M."/>
            <person name="Swann J.B."/>
            <person name="Ohta Y."/>
            <person name="Flajnik M.F."/>
            <person name="Sutoh Y."/>
            <person name="Kasahara M."/>
            <person name="Hoon S."/>
            <person name="Gangu V."/>
            <person name="Roy S.W."/>
            <person name="Irimia M."/>
            <person name="Korzh V."/>
            <person name="Kondrychyn I."/>
            <person name="Lim Z.W."/>
            <person name="Tay B.H."/>
            <person name="Tohari S."/>
            <person name="Kong K.W."/>
            <person name="Ho S."/>
            <person name="Lorente-Galdos B."/>
            <person name="Quilez J."/>
            <person name="Marques-Bonet T."/>
            <person name="Raney B.J."/>
            <person name="Ingham P.W."/>
            <person name="Tay A."/>
            <person name="Hillier L.W."/>
            <person name="Minx P."/>
            <person name="Boehm T."/>
            <person name="Wilson R.K."/>
            <person name="Brenner S."/>
            <person name="Warren W.C."/>
        </authorList>
    </citation>
    <scope>NUCLEOTIDE SEQUENCE</scope>
    <source>
        <tissue evidence="2">Testis</tissue>
    </source>
</reference>
<organism evidence="2">
    <name type="scientific">Callorhinchus milii</name>
    <name type="common">Ghost shark</name>
    <dbReference type="NCBI Taxonomy" id="7868"/>
    <lineage>
        <taxon>Eukaryota</taxon>
        <taxon>Metazoa</taxon>
        <taxon>Chordata</taxon>
        <taxon>Craniata</taxon>
        <taxon>Vertebrata</taxon>
        <taxon>Chondrichthyes</taxon>
        <taxon>Holocephali</taxon>
        <taxon>Chimaeriformes</taxon>
        <taxon>Callorhinchidae</taxon>
        <taxon>Callorhinchus</taxon>
    </lineage>
</organism>
<dbReference type="Ensembl" id="ENSCMIT00000017777.1">
    <property type="protein sequence ID" value="ENSCMIP00000017439.1"/>
    <property type="gene ID" value="ENSCMIG00000008319.1"/>
</dbReference>
<reference evidence="3" key="4">
    <citation type="submission" date="2025-05" db="UniProtKB">
        <authorList>
            <consortium name="Ensembl"/>
        </authorList>
    </citation>
    <scope>IDENTIFICATION</scope>
</reference>